<proteinExistence type="predicted"/>
<dbReference type="OrthoDB" id="1122256at2"/>
<comment type="caution">
    <text evidence="1">The sequence shown here is derived from an EMBL/GenBank/DDBJ whole genome shotgun (WGS) entry which is preliminary data.</text>
</comment>
<gene>
    <name evidence="1" type="ORF">GLW05_00250</name>
</gene>
<name>A0A6I4ZP50_9BACI</name>
<evidence type="ECO:0000313" key="1">
    <source>
        <dbReference type="EMBL" id="MYL32035.1"/>
    </source>
</evidence>
<accession>A0A6I4ZP50</accession>
<protein>
    <submittedName>
        <fullName evidence="1">YhfH family protein</fullName>
    </submittedName>
</protein>
<dbReference type="AlphaFoldDB" id="A0A6I4ZP50"/>
<evidence type="ECO:0000313" key="2">
    <source>
        <dbReference type="Proteomes" id="UP000468638"/>
    </source>
</evidence>
<reference evidence="1 2" key="1">
    <citation type="submission" date="2019-11" db="EMBL/GenBank/DDBJ databases">
        <title>Genome sequences of 17 halophilic strains isolated from different environments.</title>
        <authorList>
            <person name="Furrow R.E."/>
        </authorList>
    </citation>
    <scope>NUCLEOTIDE SEQUENCE [LARGE SCALE GENOMIC DNA]</scope>
    <source>
        <strain evidence="1 2">22514_16_FS</strain>
    </source>
</reference>
<sequence>MTQIKISAHACPECGEKVDSSSQKYMMECERCLSKHEE</sequence>
<dbReference type="Proteomes" id="UP000468638">
    <property type="component" value="Unassembled WGS sequence"/>
</dbReference>
<dbReference type="RefSeq" id="WP_160847360.1">
    <property type="nucleotide sequence ID" value="NZ_WMEQ01000001.1"/>
</dbReference>
<dbReference type="EMBL" id="WMEQ01000001">
    <property type="protein sequence ID" value="MYL32035.1"/>
    <property type="molecule type" value="Genomic_DNA"/>
</dbReference>
<organism evidence="1 2">
    <name type="scientific">Pontibacillus yanchengensis</name>
    <dbReference type="NCBI Taxonomy" id="462910"/>
    <lineage>
        <taxon>Bacteria</taxon>
        <taxon>Bacillati</taxon>
        <taxon>Bacillota</taxon>
        <taxon>Bacilli</taxon>
        <taxon>Bacillales</taxon>
        <taxon>Bacillaceae</taxon>
        <taxon>Pontibacillus</taxon>
    </lineage>
</organism>